<feature type="transmembrane region" description="Helical" evidence="5">
    <location>
        <begin position="83"/>
        <end position="100"/>
    </location>
</feature>
<evidence type="ECO:0000313" key="7">
    <source>
        <dbReference type="Proteomes" id="UP000077115"/>
    </source>
</evidence>
<dbReference type="PANTHER" id="PTHR23427">
    <property type="entry name" value="SURFEIT LOCUS PROTEIN"/>
    <property type="match status" value="1"/>
</dbReference>
<feature type="transmembrane region" description="Helical" evidence="5">
    <location>
        <begin position="308"/>
        <end position="326"/>
    </location>
</feature>
<keyword evidence="2 5" id="KW-0812">Transmembrane</keyword>
<comment type="function">
    <text evidence="5">Probably involved in the biogenesis of the COX complex.</text>
</comment>
<dbReference type="eggNOG" id="KOG1563">
    <property type="taxonomic scope" value="Eukaryota"/>
</dbReference>
<reference evidence="6 7" key="2">
    <citation type="submission" date="2016-05" db="EMBL/GenBank/DDBJ databases">
        <title>Lineage-specific infection strategies underlie the spectrum of fungal disease in amphibians.</title>
        <authorList>
            <person name="Cuomo C.A."/>
            <person name="Farrer R.A."/>
            <person name="James T."/>
            <person name="Longcore J."/>
            <person name="Birren B."/>
        </authorList>
    </citation>
    <scope>NUCLEOTIDE SEQUENCE [LARGE SCALE GENOMIC DNA]</scope>
    <source>
        <strain evidence="6 7">JEL423</strain>
    </source>
</reference>
<protein>
    <recommendedName>
        <fullName evidence="5">SURF1-like protein</fullName>
    </recommendedName>
</protein>
<accession>A0A177WFT8</accession>
<evidence type="ECO:0000256" key="4">
    <source>
        <dbReference type="ARBA" id="ARBA00023136"/>
    </source>
</evidence>
<dbReference type="GO" id="GO:0005743">
    <property type="term" value="C:mitochondrial inner membrane"/>
    <property type="evidence" value="ECO:0007669"/>
    <property type="project" value="UniProtKB-SubCell"/>
</dbReference>
<keyword evidence="5" id="KW-0496">Mitochondrion</keyword>
<keyword evidence="5" id="KW-0999">Mitochondrion inner membrane</keyword>
<organism evidence="6 7">
    <name type="scientific">Batrachochytrium dendrobatidis (strain JEL423)</name>
    <dbReference type="NCBI Taxonomy" id="403673"/>
    <lineage>
        <taxon>Eukaryota</taxon>
        <taxon>Fungi</taxon>
        <taxon>Fungi incertae sedis</taxon>
        <taxon>Chytridiomycota</taxon>
        <taxon>Chytridiomycota incertae sedis</taxon>
        <taxon>Chytridiomycetes</taxon>
        <taxon>Rhizophydiales</taxon>
        <taxon>Rhizophydiales incertae sedis</taxon>
        <taxon>Batrachochytrium</taxon>
    </lineage>
</organism>
<evidence type="ECO:0000256" key="3">
    <source>
        <dbReference type="ARBA" id="ARBA00022989"/>
    </source>
</evidence>
<reference evidence="6 7" key="1">
    <citation type="submission" date="2006-10" db="EMBL/GenBank/DDBJ databases">
        <title>The Genome Sequence of Batrachochytrium dendrobatidis JEL423.</title>
        <authorList>
            <consortium name="The Broad Institute Genome Sequencing Platform"/>
            <person name="Birren B."/>
            <person name="Lander E."/>
            <person name="Galagan J."/>
            <person name="Cuomo C."/>
            <person name="Devon K."/>
            <person name="Jaffe D."/>
            <person name="Butler J."/>
            <person name="Alvarez P."/>
            <person name="Gnerre S."/>
            <person name="Grabherr M."/>
            <person name="Kleber M."/>
            <person name="Mauceli E."/>
            <person name="Brockman W."/>
            <person name="Young S."/>
            <person name="LaButti K."/>
            <person name="Sykes S."/>
            <person name="DeCaprio D."/>
            <person name="Crawford M."/>
            <person name="Koehrsen M."/>
            <person name="Engels R."/>
            <person name="Montgomery P."/>
            <person name="Pearson M."/>
            <person name="Howarth C."/>
            <person name="Larson L."/>
            <person name="White J."/>
            <person name="O'Leary S."/>
            <person name="Kodira C."/>
            <person name="Zeng Q."/>
            <person name="Yandava C."/>
            <person name="Alvarado L."/>
            <person name="Longcore J."/>
            <person name="James T."/>
        </authorList>
    </citation>
    <scope>NUCLEOTIDE SEQUENCE [LARGE SCALE GENOMIC DNA]</scope>
    <source>
        <strain evidence="6 7">JEL423</strain>
    </source>
</reference>
<dbReference type="PANTHER" id="PTHR23427:SF2">
    <property type="entry name" value="SURFEIT LOCUS PROTEIN 1"/>
    <property type="match status" value="1"/>
</dbReference>
<proteinExistence type="inferred from homology"/>
<dbReference type="Proteomes" id="UP000077115">
    <property type="component" value="Unassembled WGS sequence"/>
</dbReference>
<dbReference type="AlphaFoldDB" id="A0A177WFT8"/>
<name>A0A177WFT8_BATDL</name>
<gene>
    <name evidence="6" type="ORF">BDEG_22796</name>
</gene>
<dbReference type="InterPro" id="IPR045214">
    <property type="entry name" value="Surf1/Surf4"/>
</dbReference>
<dbReference type="STRING" id="403673.A0A177WFT8"/>
<comment type="similarity">
    <text evidence="5">Belongs to the SURF1 family.</text>
</comment>
<dbReference type="VEuPathDB" id="FungiDB:BDEG_22796"/>
<keyword evidence="4 5" id="KW-0472">Membrane</keyword>
<evidence type="ECO:0000256" key="2">
    <source>
        <dbReference type="ARBA" id="ARBA00022692"/>
    </source>
</evidence>
<evidence type="ECO:0000256" key="5">
    <source>
        <dbReference type="RuleBase" id="RU363076"/>
    </source>
</evidence>
<dbReference type="EMBL" id="DS022302">
    <property type="protein sequence ID" value="OAJ38903.1"/>
    <property type="molecule type" value="Genomic_DNA"/>
</dbReference>
<dbReference type="GO" id="GO:0033617">
    <property type="term" value="P:mitochondrial respiratory chain complex IV assembly"/>
    <property type="evidence" value="ECO:0007669"/>
    <property type="project" value="TreeGrafter"/>
</dbReference>
<keyword evidence="3 5" id="KW-1133">Transmembrane helix</keyword>
<sequence>MIQKKLGSYKASLSLIKTGHYVFGTTHCSHNSTNRNLASAISIRNCPLRWYSTESSPALASNPIETMKSSDYNTRHKNRFGGGWLWLIPAVTLGLGIWQVQRLQWKLHLIDQAQSRIHQIPRVLSCESAKATVPSRDQFTRVTVTGTFLHDKEIMVGPRVFHADTSQDQGGGILGGGKPDIGYFIFTPMVIAESTVGAENAIVLINRGWIPKDECDRPHRKAITGLVTVDGVIRDGEPCGKLQSWTISNKPEKGEWYSIDLEKISQWTGSLPIIVQMVSDSPINQKFSPNNGQPYRPKVHAKLRNNHMEYAITWFGLCAVSTLMLASKKRIFRKR</sequence>
<evidence type="ECO:0000313" key="6">
    <source>
        <dbReference type="EMBL" id="OAJ38903.1"/>
    </source>
</evidence>
<dbReference type="OrthoDB" id="10040024at2759"/>
<comment type="subcellular location">
    <subcellularLocation>
        <location evidence="1">Membrane</location>
    </subcellularLocation>
    <subcellularLocation>
        <location evidence="5">Mitochondrion inner membrane</location>
        <topology evidence="5">Multi-pass membrane protein</topology>
    </subcellularLocation>
</comment>
<dbReference type="InterPro" id="IPR002994">
    <property type="entry name" value="Surf1/Shy1"/>
</dbReference>
<dbReference type="CDD" id="cd06662">
    <property type="entry name" value="SURF1"/>
    <property type="match status" value="1"/>
</dbReference>
<dbReference type="PROSITE" id="PS50895">
    <property type="entry name" value="SURF1"/>
    <property type="match status" value="1"/>
</dbReference>
<dbReference type="Pfam" id="PF02104">
    <property type="entry name" value="SURF1"/>
    <property type="match status" value="1"/>
</dbReference>
<evidence type="ECO:0000256" key="1">
    <source>
        <dbReference type="ARBA" id="ARBA00004370"/>
    </source>
</evidence>